<reference evidence="3" key="1">
    <citation type="submission" date="2020-01" db="EMBL/GenBank/DDBJ databases">
        <title>Sphingomonas sp. strain CSW-10.</title>
        <authorList>
            <person name="Chen W.-M."/>
        </authorList>
    </citation>
    <scope>NUCLEOTIDE SEQUENCE [LARGE SCALE GENOMIC DNA]</scope>
    <source>
        <strain evidence="3">NST-5</strain>
    </source>
</reference>
<dbReference type="Proteomes" id="UP000798602">
    <property type="component" value="Unassembled WGS sequence"/>
</dbReference>
<dbReference type="EMBL" id="JAABLM010000002">
    <property type="protein sequence ID" value="NBL64045.1"/>
    <property type="molecule type" value="Genomic_DNA"/>
</dbReference>
<keyword evidence="3" id="KW-1185">Reference proteome</keyword>
<name>A0ABW9Z5C5_9FLAO</name>
<gene>
    <name evidence="2" type="ORF">GV828_02390</name>
</gene>
<evidence type="ECO:0000259" key="1">
    <source>
        <dbReference type="Pfam" id="PF13274"/>
    </source>
</evidence>
<evidence type="ECO:0000313" key="2">
    <source>
        <dbReference type="EMBL" id="NBL64045.1"/>
    </source>
</evidence>
<evidence type="ECO:0000313" key="3">
    <source>
        <dbReference type="Proteomes" id="UP000798602"/>
    </source>
</evidence>
<comment type="caution">
    <text evidence="2">The sequence shown here is derived from an EMBL/GenBank/DDBJ whole genome shotgun (WGS) entry which is preliminary data.</text>
</comment>
<accession>A0ABW9Z5C5</accession>
<protein>
    <submittedName>
        <fullName evidence="2">DUF4065 domain-containing protein</fullName>
    </submittedName>
</protein>
<dbReference type="InterPro" id="IPR025272">
    <property type="entry name" value="SocA_Panacea"/>
</dbReference>
<dbReference type="Pfam" id="PF13274">
    <property type="entry name" value="SocA_Panacea"/>
    <property type="match status" value="1"/>
</dbReference>
<sequence>MSYSPTTIANYFIQEKAKFGKLTSMKLIKLVYISYAWYITLKGKENPLTTEKAQAWKYGPVFPSLYKVIKSEGTIEVEKPLPNDKEEVIINEDAEFLDKIWSLYGKYNGVELSAMTHAENTPWREVYCRDCNSEIPDDLIIRHYTPKLKSAS</sequence>
<organism evidence="2 3">
    <name type="scientific">Flavobacterium ichthyis</name>
    <dbReference type="NCBI Taxonomy" id="2698827"/>
    <lineage>
        <taxon>Bacteria</taxon>
        <taxon>Pseudomonadati</taxon>
        <taxon>Bacteroidota</taxon>
        <taxon>Flavobacteriia</taxon>
        <taxon>Flavobacteriales</taxon>
        <taxon>Flavobacteriaceae</taxon>
        <taxon>Flavobacterium</taxon>
    </lineage>
</organism>
<proteinExistence type="predicted"/>
<feature type="domain" description="Antitoxin SocA-like Panacea" evidence="1">
    <location>
        <begin position="27"/>
        <end position="123"/>
    </location>
</feature>